<evidence type="ECO:0000256" key="1">
    <source>
        <dbReference type="SAM" id="MobiDB-lite"/>
    </source>
</evidence>
<dbReference type="EMBL" id="CP031423">
    <property type="protein sequence ID" value="AZS37911.1"/>
    <property type="molecule type" value="Genomic_DNA"/>
</dbReference>
<dbReference type="InterPro" id="IPR037523">
    <property type="entry name" value="VOC_core"/>
</dbReference>
<evidence type="ECO:0000259" key="2">
    <source>
        <dbReference type="PROSITE" id="PS51819"/>
    </source>
</evidence>
<dbReference type="OrthoDB" id="4548523at2"/>
<reference evidence="3 4" key="1">
    <citation type="submission" date="2018-08" db="EMBL/GenBank/DDBJ databases">
        <title>Microbacterium lemovicicum sp. nov., a bacterium isolated from a natural uranium-rich soil.</title>
        <authorList>
            <person name="ORTET P."/>
        </authorList>
    </citation>
    <scope>NUCLEOTIDE SEQUENCE [LARGE SCALE GENOMIC DNA]</scope>
    <source>
        <strain evidence="3 4">Viu22</strain>
    </source>
</reference>
<evidence type="ECO:0000313" key="3">
    <source>
        <dbReference type="EMBL" id="AZS37911.1"/>
    </source>
</evidence>
<dbReference type="KEGG" id="mlv:CVS47_02558"/>
<gene>
    <name evidence="3" type="ORF">CVS47_02558</name>
</gene>
<sequence>MTGAPFGSVGNVFYFVADLEAAVEWYAARLRCRPVVRGDMLVAFDVGGSRLTLHVVDEVNSSGPSGTVPYWTVPDVDAVVAEWTAHGATTHRGPKTVFTGERLCQLLDPFGNLFAVREEPSATAVRTPHGAESATPVGPPTVVDEAAATQARADR</sequence>
<dbReference type="AlphaFoldDB" id="A0A3Q9IZR0"/>
<dbReference type="Pfam" id="PF00903">
    <property type="entry name" value="Glyoxalase"/>
    <property type="match status" value="1"/>
</dbReference>
<dbReference type="Gene3D" id="3.10.180.10">
    <property type="entry name" value="2,3-Dihydroxybiphenyl 1,2-Dioxygenase, domain 1"/>
    <property type="match status" value="1"/>
</dbReference>
<dbReference type="SUPFAM" id="SSF54593">
    <property type="entry name" value="Glyoxalase/Bleomycin resistance protein/Dihydroxybiphenyl dioxygenase"/>
    <property type="match status" value="1"/>
</dbReference>
<keyword evidence="4" id="KW-1185">Reference proteome</keyword>
<dbReference type="InterPro" id="IPR004360">
    <property type="entry name" value="Glyas_Fos-R_dOase_dom"/>
</dbReference>
<feature type="region of interest" description="Disordered" evidence="1">
    <location>
        <begin position="122"/>
        <end position="155"/>
    </location>
</feature>
<name>A0A3Q9IZR0_9MICO</name>
<dbReference type="InterPro" id="IPR029068">
    <property type="entry name" value="Glyas_Bleomycin-R_OHBP_Dase"/>
</dbReference>
<protein>
    <recommendedName>
        <fullName evidence="2">VOC domain-containing protein</fullName>
    </recommendedName>
</protein>
<dbReference type="PROSITE" id="PS51819">
    <property type="entry name" value="VOC"/>
    <property type="match status" value="1"/>
</dbReference>
<proteinExistence type="predicted"/>
<accession>A0A3Q9IZR0</accession>
<organism evidence="3 4">
    <name type="scientific">Microbacterium lemovicicum</name>
    <dbReference type="NCBI Taxonomy" id="1072463"/>
    <lineage>
        <taxon>Bacteria</taxon>
        <taxon>Bacillati</taxon>
        <taxon>Actinomycetota</taxon>
        <taxon>Actinomycetes</taxon>
        <taxon>Micrococcales</taxon>
        <taxon>Microbacteriaceae</taxon>
        <taxon>Microbacterium</taxon>
    </lineage>
</organism>
<feature type="domain" description="VOC" evidence="2">
    <location>
        <begin position="8"/>
        <end position="119"/>
    </location>
</feature>
<dbReference type="Proteomes" id="UP000276888">
    <property type="component" value="Chromosome"/>
</dbReference>
<evidence type="ECO:0000313" key="4">
    <source>
        <dbReference type="Proteomes" id="UP000276888"/>
    </source>
</evidence>
<dbReference type="RefSeq" id="WP_127096406.1">
    <property type="nucleotide sequence ID" value="NZ_CP031423.1"/>
</dbReference>